<name>A0A0P6XA20_9CHLR</name>
<dbReference type="InterPro" id="IPR035965">
    <property type="entry name" value="PAS-like_dom_sf"/>
</dbReference>
<proteinExistence type="predicted"/>
<dbReference type="Pfam" id="PF13596">
    <property type="entry name" value="PAS_10"/>
    <property type="match status" value="1"/>
</dbReference>
<reference evidence="3 4" key="1">
    <citation type="submission" date="2015-07" db="EMBL/GenBank/DDBJ databases">
        <title>Draft genome of Bellilinea caldifistulae DSM 17877.</title>
        <authorList>
            <person name="Hemp J."/>
            <person name="Ward L.M."/>
            <person name="Pace L.A."/>
            <person name="Fischer W.W."/>
        </authorList>
    </citation>
    <scope>NUCLEOTIDE SEQUENCE [LARGE SCALE GENOMIC DNA]</scope>
    <source>
        <strain evidence="3 4">GOMI-1</strain>
    </source>
</reference>
<feature type="domain" description="DUF438" evidence="2">
    <location>
        <begin position="15"/>
        <end position="80"/>
    </location>
</feature>
<dbReference type="PANTHER" id="PTHR39966">
    <property type="entry name" value="BLL2471 PROTEIN-RELATED"/>
    <property type="match status" value="1"/>
</dbReference>
<dbReference type="AlphaFoldDB" id="A0A0P6XA20"/>
<accession>A0A0P6XA20</accession>
<dbReference type="Proteomes" id="UP000050514">
    <property type="component" value="Unassembled WGS sequence"/>
</dbReference>
<dbReference type="InterPro" id="IPR007380">
    <property type="entry name" value="DUF438"/>
</dbReference>
<dbReference type="PATRIC" id="fig|360411.5.peg.1708"/>
<dbReference type="Pfam" id="PF01814">
    <property type="entry name" value="Hemerythrin"/>
    <property type="match status" value="1"/>
</dbReference>
<dbReference type="SUPFAM" id="SSF55785">
    <property type="entry name" value="PYP-like sensor domain (PAS domain)"/>
    <property type="match status" value="1"/>
</dbReference>
<protein>
    <submittedName>
        <fullName evidence="3">Diguanylate cyclase</fullName>
    </submittedName>
</protein>
<evidence type="ECO:0000313" key="3">
    <source>
        <dbReference type="EMBL" id="KPL78917.1"/>
    </source>
</evidence>
<feature type="domain" description="Hemerythrin-like" evidence="1">
    <location>
        <begin position="91"/>
        <end position="228"/>
    </location>
</feature>
<keyword evidence="4" id="KW-1185">Reference proteome</keyword>
<dbReference type="RefSeq" id="WP_061912993.1">
    <property type="nucleotide sequence ID" value="NZ_DF967971.1"/>
</dbReference>
<evidence type="ECO:0000259" key="1">
    <source>
        <dbReference type="Pfam" id="PF01814"/>
    </source>
</evidence>
<gene>
    <name evidence="3" type="ORF">AC812_00505</name>
</gene>
<dbReference type="Gene3D" id="1.20.120.520">
    <property type="entry name" value="nmb1532 protein domain like"/>
    <property type="match status" value="1"/>
</dbReference>
<dbReference type="Pfam" id="PF04282">
    <property type="entry name" value="DUF438"/>
    <property type="match status" value="1"/>
</dbReference>
<evidence type="ECO:0000259" key="2">
    <source>
        <dbReference type="Pfam" id="PF04282"/>
    </source>
</evidence>
<sequence>MSELINNRQQRIEIMKAMIRQLHQGVAEEKVQKQLETLLDEADYSDVFLMEMQLIQEGIPAEAIQELCDTHTRVLKKHLDLQETPETTPGHPVHTFIQENRELTRTTAQIRHWMRKIEALPPEADAASMMDSIHVLLNALMDVEKHYRRKENLLFPYFEKNNLHGPPTVMWGKHDEARELLKGALEGLQQLTACTAAEAQAYNLFAVTPAIEAIDEMVYKEEKILLPTALNLLTEQEWYEIYLQSDEYGYCLYAPQFEWIPEGGFHKEIRKPLAQDGRIQMPTGSFRLEELIQVFKTLPFDITFVDKDDTVRYFSPGKERIFSRSRAILGRKVQYCHPPKSVHIVNQIVRDFKEGKQDRARFWINLHGRLVYIVYYAVRSDEGEYLGTLEVTQDLTEVRGLEGERRLLEYDRLPADVH</sequence>
<dbReference type="Gene3D" id="3.30.450.20">
    <property type="entry name" value="PAS domain"/>
    <property type="match status" value="1"/>
</dbReference>
<evidence type="ECO:0000313" key="4">
    <source>
        <dbReference type="Proteomes" id="UP000050514"/>
    </source>
</evidence>
<dbReference type="PANTHER" id="PTHR39966:SF3">
    <property type="entry name" value="DUF438 DOMAIN-CONTAINING PROTEIN"/>
    <property type="match status" value="1"/>
</dbReference>
<dbReference type="InterPro" id="IPR012312">
    <property type="entry name" value="Hemerythrin-like"/>
</dbReference>
<dbReference type="EMBL" id="LGHJ01000002">
    <property type="protein sequence ID" value="KPL78917.1"/>
    <property type="molecule type" value="Genomic_DNA"/>
</dbReference>
<comment type="caution">
    <text evidence="3">The sequence shown here is derived from an EMBL/GenBank/DDBJ whole genome shotgun (WGS) entry which is preliminary data.</text>
</comment>
<dbReference type="OrthoDB" id="9769774at2"/>
<dbReference type="STRING" id="360411.AC812_00505"/>
<dbReference type="GO" id="GO:0005886">
    <property type="term" value="C:plasma membrane"/>
    <property type="evidence" value="ECO:0007669"/>
    <property type="project" value="TreeGrafter"/>
</dbReference>
<organism evidence="3 4">
    <name type="scientific">Bellilinea caldifistulae</name>
    <dbReference type="NCBI Taxonomy" id="360411"/>
    <lineage>
        <taxon>Bacteria</taxon>
        <taxon>Bacillati</taxon>
        <taxon>Chloroflexota</taxon>
        <taxon>Anaerolineae</taxon>
        <taxon>Anaerolineales</taxon>
        <taxon>Anaerolineaceae</taxon>
        <taxon>Bellilinea</taxon>
    </lineage>
</organism>